<dbReference type="PANTHER" id="PTHR48111">
    <property type="entry name" value="REGULATOR OF RPOS"/>
    <property type="match status" value="1"/>
</dbReference>
<dbReference type="SMART" id="SM00862">
    <property type="entry name" value="Trans_reg_C"/>
    <property type="match status" value="1"/>
</dbReference>
<evidence type="ECO:0000256" key="3">
    <source>
        <dbReference type="ARBA" id="ARBA00023015"/>
    </source>
</evidence>
<accession>A0A418QQX9</accession>
<dbReference type="InterPro" id="IPR001789">
    <property type="entry name" value="Sig_transdc_resp-reg_receiver"/>
</dbReference>
<dbReference type="FunFam" id="3.40.50.2300:FF:000001">
    <property type="entry name" value="DNA-binding response regulator PhoB"/>
    <property type="match status" value="1"/>
</dbReference>
<dbReference type="InterPro" id="IPR036388">
    <property type="entry name" value="WH-like_DNA-bd_sf"/>
</dbReference>
<feature type="domain" description="Response regulatory" evidence="8">
    <location>
        <begin position="2"/>
        <end position="116"/>
    </location>
</feature>
<dbReference type="EMBL" id="QYCN01000029">
    <property type="protein sequence ID" value="RIY07511.1"/>
    <property type="molecule type" value="Genomic_DNA"/>
</dbReference>
<dbReference type="PROSITE" id="PS51755">
    <property type="entry name" value="OMPR_PHOB"/>
    <property type="match status" value="1"/>
</dbReference>
<dbReference type="PANTHER" id="PTHR48111:SF22">
    <property type="entry name" value="REGULATOR OF RPOS"/>
    <property type="match status" value="1"/>
</dbReference>
<evidence type="ECO:0000256" key="4">
    <source>
        <dbReference type="ARBA" id="ARBA00023125"/>
    </source>
</evidence>
<dbReference type="InterPro" id="IPR039420">
    <property type="entry name" value="WalR-like"/>
</dbReference>
<evidence type="ECO:0000259" key="8">
    <source>
        <dbReference type="PROSITE" id="PS50110"/>
    </source>
</evidence>
<evidence type="ECO:0000256" key="2">
    <source>
        <dbReference type="ARBA" id="ARBA00023012"/>
    </source>
</evidence>
<dbReference type="InterPro" id="IPR016032">
    <property type="entry name" value="Sig_transdc_resp-reg_C-effctor"/>
</dbReference>
<name>A0A418QQX9_9BACT</name>
<dbReference type="AlphaFoldDB" id="A0A418QQX9"/>
<feature type="DNA-binding region" description="OmpR/PhoB-type" evidence="7">
    <location>
        <begin position="126"/>
        <end position="224"/>
    </location>
</feature>
<evidence type="ECO:0000256" key="1">
    <source>
        <dbReference type="ARBA" id="ARBA00022553"/>
    </source>
</evidence>
<dbReference type="GO" id="GO:0000156">
    <property type="term" value="F:phosphorelay response regulator activity"/>
    <property type="evidence" value="ECO:0007669"/>
    <property type="project" value="TreeGrafter"/>
</dbReference>
<sequence length="225" mass="25161">MKILLVEDEPKVAAFLHQGLTEQHHSVDLAADGLLGLRLAQQTAYDLLILDTLLPGLSGLEVCRQVRAHDSSVPILMLTALGETDDKIRGLDAGADDYLVKPFAFQELLARIRALTRRRHDAPSADLVLRLADLSLDPVGKVVQRAGQAIQLTAREFALLDYLLRNQNRVVSRVDILEHVWETSFDTGSNVIDVYINFLRKKLDKDFTPKLIHTLVGMGYVMKEE</sequence>
<dbReference type="GO" id="GO:0000976">
    <property type="term" value="F:transcription cis-regulatory region binding"/>
    <property type="evidence" value="ECO:0007669"/>
    <property type="project" value="TreeGrafter"/>
</dbReference>
<dbReference type="GO" id="GO:0006355">
    <property type="term" value="P:regulation of DNA-templated transcription"/>
    <property type="evidence" value="ECO:0007669"/>
    <property type="project" value="InterPro"/>
</dbReference>
<dbReference type="Gene3D" id="3.40.50.2300">
    <property type="match status" value="1"/>
</dbReference>
<protein>
    <submittedName>
        <fullName evidence="10">DNA-binding response regulator</fullName>
    </submittedName>
</protein>
<dbReference type="Gene3D" id="6.10.250.690">
    <property type="match status" value="1"/>
</dbReference>
<feature type="modified residue" description="4-aspartylphosphate" evidence="6">
    <location>
        <position position="51"/>
    </location>
</feature>
<dbReference type="GO" id="GO:0032993">
    <property type="term" value="C:protein-DNA complex"/>
    <property type="evidence" value="ECO:0007669"/>
    <property type="project" value="TreeGrafter"/>
</dbReference>
<keyword evidence="2" id="KW-0902">Two-component regulatory system</keyword>
<evidence type="ECO:0000256" key="5">
    <source>
        <dbReference type="ARBA" id="ARBA00023163"/>
    </source>
</evidence>
<dbReference type="Pfam" id="PF00486">
    <property type="entry name" value="Trans_reg_C"/>
    <property type="match status" value="1"/>
</dbReference>
<dbReference type="FunFam" id="1.10.10.10:FF:000005">
    <property type="entry name" value="Two-component system response regulator"/>
    <property type="match status" value="1"/>
</dbReference>
<dbReference type="InterPro" id="IPR001867">
    <property type="entry name" value="OmpR/PhoB-type_DNA-bd"/>
</dbReference>
<evidence type="ECO:0000256" key="6">
    <source>
        <dbReference type="PROSITE-ProRule" id="PRU00169"/>
    </source>
</evidence>
<organism evidence="10 11">
    <name type="scientific">Hymenobacter rubripertinctus</name>
    <dbReference type="NCBI Taxonomy" id="2029981"/>
    <lineage>
        <taxon>Bacteria</taxon>
        <taxon>Pseudomonadati</taxon>
        <taxon>Bacteroidota</taxon>
        <taxon>Cytophagia</taxon>
        <taxon>Cytophagales</taxon>
        <taxon>Hymenobacteraceae</taxon>
        <taxon>Hymenobacter</taxon>
    </lineage>
</organism>
<keyword evidence="11" id="KW-1185">Reference proteome</keyword>
<evidence type="ECO:0000313" key="11">
    <source>
        <dbReference type="Proteomes" id="UP000284250"/>
    </source>
</evidence>
<evidence type="ECO:0000259" key="9">
    <source>
        <dbReference type="PROSITE" id="PS51755"/>
    </source>
</evidence>
<dbReference type="RefSeq" id="WP_119656878.1">
    <property type="nucleotide sequence ID" value="NZ_JBHUOI010000011.1"/>
</dbReference>
<evidence type="ECO:0000313" key="10">
    <source>
        <dbReference type="EMBL" id="RIY07511.1"/>
    </source>
</evidence>
<reference evidence="10 11" key="1">
    <citation type="submission" date="2019-01" db="EMBL/GenBank/DDBJ databases">
        <title>Hymenobacter humicola sp. nov., isolated from soils in Antarctica.</title>
        <authorList>
            <person name="Sedlacek I."/>
            <person name="Holochova P."/>
            <person name="Kralova S."/>
            <person name="Pantucek R."/>
            <person name="Stankova E."/>
            <person name="Vrbovska V."/>
            <person name="Kristofova L."/>
            <person name="Svec P."/>
            <person name="Busse H.-J."/>
        </authorList>
    </citation>
    <scope>NUCLEOTIDE SEQUENCE [LARGE SCALE GENOMIC DNA]</scope>
    <source>
        <strain evidence="10 11">CCM 8852</strain>
    </source>
</reference>
<dbReference type="PROSITE" id="PS50110">
    <property type="entry name" value="RESPONSE_REGULATORY"/>
    <property type="match status" value="1"/>
</dbReference>
<dbReference type="CDD" id="cd19935">
    <property type="entry name" value="REC_OmpR_CusR-like"/>
    <property type="match status" value="1"/>
</dbReference>
<gene>
    <name evidence="10" type="ORF">D0T11_16345</name>
</gene>
<dbReference type="OrthoDB" id="9774822at2"/>
<dbReference type="GO" id="GO:0005829">
    <property type="term" value="C:cytosol"/>
    <property type="evidence" value="ECO:0007669"/>
    <property type="project" value="TreeGrafter"/>
</dbReference>
<feature type="domain" description="OmpR/PhoB-type" evidence="9">
    <location>
        <begin position="126"/>
        <end position="224"/>
    </location>
</feature>
<proteinExistence type="predicted"/>
<evidence type="ECO:0000256" key="7">
    <source>
        <dbReference type="PROSITE-ProRule" id="PRU01091"/>
    </source>
</evidence>
<dbReference type="SUPFAM" id="SSF46894">
    <property type="entry name" value="C-terminal effector domain of the bipartite response regulators"/>
    <property type="match status" value="1"/>
</dbReference>
<dbReference type="SMART" id="SM00448">
    <property type="entry name" value="REC"/>
    <property type="match status" value="1"/>
</dbReference>
<dbReference type="Gene3D" id="1.10.10.10">
    <property type="entry name" value="Winged helix-like DNA-binding domain superfamily/Winged helix DNA-binding domain"/>
    <property type="match status" value="1"/>
</dbReference>
<dbReference type="CDD" id="cd00383">
    <property type="entry name" value="trans_reg_C"/>
    <property type="match status" value="1"/>
</dbReference>
<dbReference type="Pfam" id="PF00072">
    <property type="entry name" value="Response_reg"/>
    <property type="match status" value="1"/>
</dbReference>
<dbReference type="InterPro" id="IPR011006">
    <property type="entry name" value="CheY-like_superfamily"/>
</dbReference>
<keyword evidence="3" id="KW-0805">Transcription regulation</keyword>
<keyword evidence="1 6" id="KW-0597">Phosphoprotein</keyword>
<dbReference type="SUPFAM" id="SSF52172">
    <property type="entry name" value="CheY-like"/>
    <property type="match status" value="1"/>
</dbReference>
<dbReference type="Proteomes" id="UP000284250">
    <property type="component" value="Unassembled WGS sequence"/>
</dbReference>
<keyword evidence="5" id="KW-0804">Transcription</keyword>
<comment type="caution">
    <text evidence="10">The sequence shown here is derived from an EMBL/GenBank/DDBJ whole genome shotgun (WGS) entry which is preliminary data.</text>
</comment>
<keyword evidence="4 7" id="KW-0238">DNA-binding</keyword>